<feature type="transmembrane region" description="Helical" evidence="1">
    <location>
        <begin position="221"/>
        <end position="245"/>
    </location>
</feature>
<evidence type="ECO:0000259" key="2">
    <source>
        <dbReference type="Pfam" id="PF20237"/>
    </source>
</evidence>
<accession>W6ZLV9</accession>
<name>W6ZLV9_COCMI</name>
<feature type="transmembrane region" description="Helical" evidence="1">
    <location>
        <begin position="251"/>
        <end position="269"/>
    </location>
</feature>
<reference evidence="3 4" key="1">
    <citation type="journal article" date="2013" name="PLoS Genet.">
        <title>Comparative genome structure, secondary metabolite, and effector coding capacity across Cochliobolus pathogens.</title>
        <authorList>
            <person name="Condon B.J."/>
            <person name="Leng Y."/>
            <person name="Wu D."/>
            <person name="Bushley K.E."/>
            <person name="Ohm R.A."/>
            <person name="Otillar R."/>
            <person name="Martin J."/>
            <person name="Schackwitz W."/>
            <person name="Grimwood J."/>
            <person name="MohdZainudin N."/>
            <person name="Xue C."/>
            <person name="Wang R."/>
            <person name="Manning V.A."/>
            <person name="Dhillon B."/>
            <person name="Tu Z.J."/>
            <person name="Steffenson B.J."/>
            <person name="Salamov A."/>
            <person name="Sun H."/>
            <person name="Lowry S."/>
            <person name="LaButti K."/>
            <person name="Han J."/>
            <person name="Copeland A."/>
            <person name="Lindquist E."/>
            <person name="Barry K."/>
            <person name="Schmutz J."/>
            <person name="Baker S.E."/>
            <person name="Ciuffetti L.M."/>
            <person name="Grigoriev I.V."/>
            <person name="Zhong S."/>
            <person name="Turgeon B.G."/>
        </authorList>
    </citation>
    <scope>NUCLEOTIDE SEQUENCE [LARGE SCALE GENOMIC DNA]</scope>
    <source>
        <strain evidence="3 4">ATCC 44560</strain>
    </source>
</reference>
<proteinExistence type="predicted"/>
<feature type="domain" description="DUF6594" evidence="2">
    <location>
        <begin position="22"/>
        <end position="288"/>
    </location>
</feature>
<gene>
    <name evidence="3" type="ORF">COCMIDRAFT_282</name>
</gene>
<dbReference type="OrthoDB" id="3533814at2759"/>
<evidence type="ECO:0000313" key="3">
    <source>
        <dbReference type="EMBL" id="EUC51060.1"/>
    </source>
</evidence>
<dbReference type="AlphaFoldDB" id="W6ZLV9"/>
<evidence type="ECO:0000256" key="1">
    <source>
        <dbReference type="SAM" id="Phobius"/>
    </source>
</evidence>
<dbReference type="PANTHER" id="PTHR34502:SF4">
    <property type="entry name" value="DUF6594 DOMAIN-CONTAINING PROTEIN"/>
    <property type="match status" value="1"/>
</dbReference>
<dbReference type="EMBL" id="KI963919">
    <property type="protein sequence ID" value="EUC51060.1"/>
    <property type="molecule type" value="Genomic_DNA"/>
</dbReference>
<dbReference type="InterPro" id="IPR046529">
    <property type="entry name" value="DUF6594"/>
</dbReference>
<dbReference type="Proteomes" id="UP000054032">
    <property type="component" value="Unassembled WGS sequence"/>
</dbReference>
<keyword evidence="1" id="KW-0812">Transmembrane</keyword>
<protein>
    <recommendedName>
        <fullName evidence="2">DUF6594 domain-containing protein</fullName>
    </recommendedName>
</protein>
<keyword evidence="4" id="KW-1185">Reference proteome</keyword>
<dbReference type="GeneID" id="19121265"/>
<dbReference type="KEGG" id="bor:COCMIDRAFT_282"/>
<dbReference type="HOGENOM" id="CLU_051118_0_0_1"/>
<dbReference type="RefSeq" id="XP_007682299.1">
    <property type="nucleotide sequence ID" value="XM_007684109.1"/>
</dbReference>
<evidence type="ECO:0000313" key="4">
    <source>
        <dbReference type="Proteomes" id="UP000054032"/>
    </source>
</evidence>
<sequence>MPQNHRSDVETGHEQIRPLDGFPSLANFISSDPDRTSLVFHRFDRLAARNLLYFQSELAALEARLEHTDSQDCSIEFGDADTQECAKSWELFHGVAEGGSNPRQKARMDLVFEVRQKLKEYREALIFESTLASLGPPPVRTFDAIHHAATRYDKALKQRESIMTGSSAKLYTTNEDLVVLKQPEFEDRLTSFVHRYLPVFFMAERREDNMAYILEKRIARFVTILSVLITVILLFVAILALYYISNPTVKLIMVGVFMLLFAGSVGLFTTAKRSEVFAATAGYAAVLVVFVSGNLGSDPWPSGLWSGGNCTCTGSS</sequence>
<keyword evidence="1" id="KW-1133">Transmembrane helix</keyword>
<organism evidence="3 4">
    <name type="scientific">Bipolaris oryzae ATCC 44560</name>
    <dbReference type="NCBI Taxonomy" id="930090"/>
    <lineage>
        <taxon>Eukaryota</taxon>
        <taxon>Fungi</taxon>
        <taxon>Dikarya</taxon>
        <taxon>Ascomycota</taxon>
        <taxon>Pezizomycotina</taxon>
        <taxon>Dothideomycetes</taxon>
        <taxon>Pleosporomycetidae</taxon>
        <taxon>Pleosporales</taxon>
        <taxon>Pleosporineae</taxon>
        <taxon>Pleosporaceae</taxon>
        <taxon>Bipolaris</taxon>
    </lineage>
</organism>
<feature type="transmembrane region" description="Helical" evidence="1">
    <location>
        <begin position="276"/>
        <end position="295"/>
    </location>
</feature>
<keyword evidence="1" id="KW-0472">Membrane</keyword>
<dbReference type="PANTHER" id="PTHR34502">
    <property type="entry name" value="DUF6594 DOMAIN-CONTAINING PROTEIN-RELATED"/>
    <property type="match status" value="1"/>
</dbReference>
<dbReference type="Pfam" id="PF20237">
    <property type="entry name" value="DUF6594"/>
    <property type="match status" value="1"/>
</dbReference>
<dbReference type="eggNOG" id="ENOG502S5VZ">
    <property type="taxonomic scope" value="Eukaryota"/>
</dbReference>